<evidence type="ECO:0000313" key="4">
    <source>
        <dbReference type="Proteomes" id="UP001589610"/>
    </source>
</evidence>
<dbReference type="PANTHER" id="PTHR46558:SF11">
    <property type="entry name" value="HTH-TYPE TRANSCRIPTIONAL REGULATOR XRE"/>
    <property type="match status" value="1"/>
</dbReference>
<sequence length="141" mass="15853">MLTLTILDRLRHLREDRDLFQEHVADHLGVTNQAVSLWERHTRSPSIQHAAAYARLVNHRLVARRGNTIVDVLTILPNLGRFRKLHGVTQAALDQRTRATRACFVEARCQSTGIRLITLQGYLAGLGYELVLIPADVAEVA</sequence>
<dbReference type="Pfam" id="PF01381">
    <property type="entry name" value="HTH_3"/>
    <property type="match status" value="1"/>
</dbReference>
<evidence type="ECO:0000259" key="2">
    <source>
        <dbReference type="PROSITE" id="PS50943"/>
    </source>
</evidence>
<name>A0ABV5TQ96_9ACTN</name>
<dbReference type="Gene3D" id="1.10.260.40">
    <property type="entry name" value="lambda repressor-like DNA-binding domains"/>
    <property type="match status" value="1"/>
</dbReference>
<dbReference type="EMBL" id="JBHMBS010000031">
    <property type="protein sequence ID" value="MFB9681283.1"/>
    <property type="molecule type" value="Genomic_DNA"/>
</dbReference>
<dbReference type="RefSeq" id="WP_344747730.1">
    <property type="nucleotide sequence ID" value="NZ_BAAAWW010000136.1"/>
</dbReference>
<dbReference type="InterPro" id="IPR010982">
    <property type="entry name" value="Lambda_DNA-bd_dom_sf"/>
</dbReference>
<dbReference type="SUPFAM" id="SSF47413">
    <property type="entry name" value="lambda repressor-like DNA-binding domains"/>
    <property type="match status" value="1"/>
</dbReference>
<keyword evidence="4" id="KW-1185">Reference proteome</keyword>
<evidence type="ECO:0000256" key="1">
    <source>
        <dbReference type="ARBA" id="ARBA00023125"/>
    </source>
</evidence>
<dbReference type="PROSITE" id="PS50943">
    <property type="entry name" value="HTH_CROC1"/>
    <property type="match status" value="1"/>
</dbReference>
<protein>
    <submittedName>
        <fullName evidence="3">Helix-turn-helix transcriptional regulator</fullName>
    </submittedName>
</protein>
<proteinExistence type="predicted"/>
<dbReference type="Proteomes" id="UP001589610">
    <property type="component" value="Unassembled WGS sequence"/>
</dbReference>
<organism evidence="3 4">
    <name type="scientific">Streptosporangium vulgare</name>
    <dbReference type="NCBI Taxonomy" id="46190"/>
    <lineage>
        <taxon>Bacteria</taxon>
        <taxon>Bacillati</taxon>
        <taxon>Actinomycetota</taxon>
        <taxon>Actinomycetes</taxon>
        <taxon>Streptosporangiales</taxon>
        <taxon>Streptosporangiaceae</taxon>
        <taxon>Streptosporangium</taxon>
    </lineage>
</organism>
<comment type="caution">
    <text evidence="3">The sequence shown here is derived from an EMBL/GenBank/DDBJ whole genome shotgun (WGS) entry which is preliminary data.</text>
</comment>
<dbReference type="CDD" id="cd00093">
    <property type="entry name" value="HTH_XRE"/>
    <property type="match status" value="1"/>
</dbReference>
<feature type="domain" description="HTH cro/C1-type" evidence="2">
    <location>
        <begin position="10"/>
        <end position="64"/>
    </location>
</feature>
<reference evidence="3 4" key="1">
    <citation type="submission" date="2024-09" db="EMBL/GenBank/DDBJ databases">
        <authorList>
            <person name="Sun Q."/>
            <person name="Mori K."/>
        </authorList>
    </citation>
    <scope>NUCLEOTIDE SEQUENCE [LARGE SCALE GENOMIC DNA]</scope>
    <source>
        <strain evidence="3 4">JCM 3028</strain>
    </source>
</reference>
<dbReference type="PANTHER" id="PTHR46558">
    <property type="entry name" value="TRACRIPTIONAL REGULATORY PROTEIN-RELATED-RELATED"/>
    <property type="match status" value="1"/>
</dbReference>
<accession>A0ABV5TQ96</accession>
<evidence type="ECO:0000313" key="3">
    <source>
        <dbReference type="EMBL" id="MFB9681283.1"/>
    </source>
</evidence>
<keyword evidence="1" id="KW-0238">DNA-binding</keyword>
<dbReference type="InterPro" id="IPR001387">
    <property type="entry name" value="Cro/C1-type_HTH"/>
</dbReference>
<gene>
    <name evidence="3" type="ORF">ACFFRH_37885</name>
</gene>
<dbReference type="SMART" id="SM00530">
    <property type="entry name" value="HTH_XRE"/>
    <property type="match status" value="1"/>
</dbReference>